<dbReference type="GO" id="GO:0042149">
    <property type="term" value="P:cellular response to glucose starvation"/>
    <property type="evidence" value="ECO:0007669"/>
    <property type="project" value="TreeGrafter"/>
</dbReference>
<dbReference type="HOGENOM" id="CLU_1688732_0_0_1"/>
<dbReference type="EMBL" id="KB203188">
    <property type="protein sequence ID" value="ESO85967.1"/>
    <property type="molecule type" value="Genomic_DNA"/>
</dbReference>
<dbReference type="GO" id="GO:0034198">
    <property type="term" value="P:cellular response to amino acid starvation"/>
    <property type="evidence" value="ECO:0007669"/>
    <property type="project" value="TreeGrafter"/>
</dbReference>
<name>V3ZNT3_LOTGI</name>
<sequence length="156" mass="17375">MATVAGSSTNSSPGQTREESVLETFFILISQFAYDKAKDLMDKEKESHKLSSSTSWGTVVQCLSQFSIAEKVYMSLSSLGQKTTRFNPIIGKPKENIRPLYHMLTQEFIRIEDSSHHSNSGTPSSDIEILLGHLCGQLCQYIAAKQSMADLYPFTQ</sequence>
<protein>
    <submittedName>
        <fullName evidence="1">Uncharacterized protein</fullName>
    </submittedName>
</protein>
<dbReference type="AlphaFoldDB" id="V3ZNT3"/>
<dbReference type="PANTHER" id="PTHR31581">
    <property type="entry name" value="KICSTOR COMPLEX PROTEIN C12ORF66"/>
    <property type="match status" value="1"/>
</dbReference>
<reference evidence="1 2" key="1">
    <citation type="journal article" date="2013" name="Nature">
        <title>Insights into bilaterian evolution from three spiralian genomes.</title>
        <authorList>
            <person name="Simakov O."/>
            <person name="Marletaz F."/>
            <person name="Cho S.J."/>
            <person name="Edsinger-Gonzales E."/>
            <person name="Havlak P."/>
            <person name="Hellsten U."/>
            <person name="Kuo D.H."/>
            <person name="Larsson T."/>
            <person name="Lv J."/>
            <person name="Arendt D."/>
            <person name="Savage R."/>
            <person name="Osoegawa K."/>
            <person name="de Jong P."/>
            <person name="Grimwood J."/>
            <person name="Chapman J.A."/>
            <person name="Shapiro H."/>
            <person name="Aerts A."/>
            <person name="Otillar R.P."/>
            <person name="Terry A.Y."/>
            <person name="Boore J.L."/>
            <person name="Grigoriev I.V."/>
            <person name="Lindberg D.R."/>
            <person name="Seaver E.C."/>
            <person name="Weisblat D.A."/>
            <person name="Putnam N.H."/>
            <person name="Rokhsar D.S."/>
        </authorList>
    </citation>
    <scope>NUCLEOTIDE SEQUENCE [LARGE SCALE GENOMIC DNA]</scope>
</reference>
<dbReference type="PANTHER" id="PTHR31581:SF1">
    <property type="entry name" value="KICSTOR SUBUNIT 2"/>
    <property type="match status" value="1"/>
</dbReference>
<organism evidence="1 2">
    <name type="scientific">Lottia gigantea</name>
    <name type="common">Giant owl limpet</name>
    <dbReference type="NCBI Taxonomy" id="225164"/>
    <lineage>
        <taxon>Eukaryota</taxon>
        <taxon>Metazoa</taxon>
        <taxon>Spiralia</taxon>
        <taxon>Lophotrochozoa</taxon>
        <taxon>Mollusca</taxon>
        <taxon>Gastropoda</taxon>
        <taxon>Patellogastropoda</taxon>
        <taxon>Lottioidea</taxon>
        <taxon>Lottiidae</taxon>
        <taxon>Lottia</taxon>
    </lineage>
</organism>
<dbReference type="InterPro" id="IPR018544">
    <property type="entry name" value="KICS_2"/>
</dbReference>
<dbReference type="Pfam" id="PF09404">
    <property type="entry name" value="C12orf66_like"/>
    <property type="match status" value="1"/>
</dbReference>
<dbReference type="CTD" id="20240623"/>
<accession>V3ZNT3</accession>
<proteinExistence type="predicted"/>
<gene>
    <name evidence="1" type="ORF">LOTGIDRAFT_167459</name>
</gene>
<keyword evidence="2" id="KW-1185">Reference proteome</keyword>
<dbReference type="OrthoDB" id="18134at2759"/>
<dbReference type="GO" id="GO:1904262">
    <property type="term" value="P:negative regulation of TORC1 signaling"/>
    <property type="evidence" value="ECO:0007669"/>
    <property type="project" value="TreeGrafter"/>
</dbReference>
<dbReference type="STRING" id="225164.V3ZNT3"/>
<dbReference type="KEGG" id="lgi:LOTGIDRAFT_167459"/>
<dbReference type="GO" id="GO:0061462">
    <property type="term" value="P:protein localization to lysosome"/>
    <property type="evidence" value="ECO:0007669"/>
    <property type="project" value="TreeGrafter"/>
</dbReference>
<evidence type="ECO:0000313" key="2">
    <source>
        <dbReference type="Proteomes" id="UP000030746"/>
    </source>
</evidence>
<evidence type="ECO:0000313" key="1">
    <source>
        <dbReference type="EMBL" id="ESO85967.1"/>
    </source>
</evidence>
<dbReference type="GeneID" id="20240623"/>
<dbReference type="OMA" id="FLRMENM"/>
<dbReference type="RefSeq" id="XP_009063223.1">
    <property type="nucleotide sequence ID" value="XM_009064975.1"/>
</dbReference>
<dbReference type="Proteomes" id="UP000030746">
    <property type="component" value="Unassembled WGS sequence"/>
</dbReference>